<dbReference type="EMBL" id="JAEHHL010000002">
    <property type="protein sequence ID" value="MBK0398601.1"/>
    <property type="molecule type" value="Genomic_DNA"/>
</dbReference>
<feature type="transmembrane region" description="Helical" evidence="1">
    <location>
        <begin position="98"/>
        <end position="118"/>
    </location>
</feature>
<gene>
    <name evidence="2" type="ORF">H0I76_05330</name>
</gene>
<accession>A0A8J7M5D3</accession>
<organism evidence="2 3">
    <name type="scientific">Thermohalobaculum xanthum</name>
    <dbReference type="NCBI Taxonomy" id="2753746"/>
    <lineage>
        <taxon>Bacteria</taxon>
        <taxon>Pseudomonadati</taxon>
        <taxon>Pseudomonadota</taxon>
        <taxon>Alphaproteobacteria</taxon>
        <taxon>Rhodobacterales</taxon>
        <taxon>Paracoccaceae</taxon>
        <taxon>Thermohalobaculum</taxon>
    </lineage>
</organism>
<feature type="transmembrane region" description="Helical" evidence="1">
    <location>
        <begin position="30"/>
        <end position="47"/>
    </location>
</feature>
<proteinExistence type="predicted"/>
<protein>
    <submittedName>
        <fullName evidence="2">Uncharacterized protein</fullName>
    </submittedName>
</protein>
<comment type="caution">
    <text evidence="2">The sequence shown here is derived from an EMBL/GenBank/DDBJ whole genome shotgun (WGS) entry which is preliminary data.</text>
</comment>
<keyword evidence="1" id="KW-0812">Transmembrane</keyword>
<keyword evidence="1" id="KW-1133">Transmembrane helix</keyword>
<dbReference type="RefSeq" id="WP_200608011.1">
    <property type="nucleotide sequence ID" value="NZ_JAEHHL010000002.1"/>
</dbReference>
<reference evidence="2" key="1">
    <citation type="submission" date="2020-12" db="EMBL/GenBank/DDBJ databases">
        <title>Bacterial taxonomy.</title>
        <authorList>
            <person name="Pan X."/>
        </authorList>
    </citation>
    <scope>NUCLEOTIDE SEQUENCE</scope>
    <source>
        <strain evidence="2">M0105</strain>
    </source>
</reference>
<evidence type="ECO:0000313" key="3">
    <source>
        <dbReference type="Proteomes" id="UP000655420"/>
    </source>
</evidence>
<feature type="transmembrane region" description="Helical" evidence="1">
    <location>
        <begin position="59"/>
        <end position="78"/>
    </location>
</feature>
<evidence type="ECO:0000256" key="1">
    <source>
        <dbReference type="SAM" id="Phobius"/>
    </source>
</evidence>
<sequence>MMAGLLLGILALALVPVFMPELDPMVRWGFFLWYPTLAAVIALAGAVGGGEGASRHVPWWIRGGLIGAWMNFVATLLAPDVMRDFMHVAFGPDGIIASPFWFVAEGAAAGLLIGYLVMRFGGEGRQMADD</sequence>
<evidence type="ECO:0000313" key="2">
    <source>
        <dbReference type="EMBL" id="MBK0398601.1"/>
    </source>
</evidence>
<keyword evidence="3" id="KW-1185">Reference proteome</keyword>
<name>A0A8J7M5D3_9RHOB</name>
<dbReference type="AlphaFoldDB" id="A0A8J7M5D3"/>
<keyword evidence="1" id="KW-0472">Membrane</keyword>
<dbReference type="Proteomes" id="UP000655420">
    <property type="component" value="Unassembled WGS sequence"/>
</dbReference>